<keyword evidence="1" id="KW-0255">Endonuclease</keyword>
<evidence type="ECO:0000313" key="1">
    <source>
        <dbReference type="EMBL" id="RMA66381.1"/>
    </source>
</evidence>
<reference evidence="1 2" key="1">
    <citation type="submission" date="2018-10" db="EMBL/GenBank/DDBJ databases">
        <title>Genomic Encyclopedia of Archaeal and Bacterial Type Strains, Phase II (KMG-II): from individual species to whole genera.</title>
        <authorList>
            <person name="Goeker M."/>
        </authorList>
    </citation>
    <scope>NUCLEOTIDE SEQUENCE [LARGE SCALE GENOMIC DNA]</scope>
    <source>
        <strain evidence="1 2">DSM 23424</strain>
    </source>
</reference>
<proteinExistence type="predicted"/>
<name>A0A3L9Z090_9FLAO</name>
<keyword evidence="2" id="KW-1185">Reference proteome</keyword>
<dbReference type="OrthoDB" id="307209at2"/>
<keyword evidence="1" id="KW-0540">Nuclease</keyword>
<dbReference type="AlphaFoldDB" id="A0A3L9Z090"/>
<comment type="caution">
    <text evidence="1">The sequence shown here is derived from an EMBL/GenBank/DDBJ whole genome shotgun (WGS) entry which is preliminary data.</text>
</comment>
<evidence type="ECO:0000313" key="2">
    <source>
        <dbReference type="Proteomes" id="UP000271339"/>
    </source>
</evidence>
<gene>
    <name evidence="1" type="ORF">BXY75_0803</name>
</gene>
<dbReference type="Proteomes" id="UP000271339">
    <property type="component" value="Unassembled WGS sequence"/>
</dbReference>
<dbReference type="PANTHER" id="PTHR38733">
    <property type="entry name" value="PROTEIN MCRC"/>
    <property type="match status" value="1"/>
</dbReference>
<accession>A0A3L9Z090</accession>
<dbReference type="GO" id="GO:0004519">
    <property type="term" value="F:endonuclease activity"/>
    <property type="evidence" value="ECO:0007669"/>
    <property type="project" value="UniProtKB-KW"/>
</dbReference>
<dbReference type="Pfam" id="PF10117">
    <property type="entry name" value="McrBC"/>
    <property type="match status" value="1"/>
</dbReference>
<dbReference type="EMBL" id="REFC01000011">
    <property type="protein sequence ID" value="RMA66381.1"/>
    <property type="molecule type" value="Genomic_DNA"/>
</dbReference>
<dbReference type="RefSeq" id="WP_121906377.1">
    <property type="nucleotide sequence ID" value="NZ_REFC01000011.1"/>
</dbReference>
<keyword evidence="1" id="KW-0378">Hydrolase</keyword>
<organism evidence="1 2">
    <name type="scientific">Ulvibacter antarcticus</name>
    <dbReference type="NCBI Taxonomy" id="442714"/>
    <lineage>
        <taxon>Bacteria</taxon>
        <taxon>Pseudomonadati</taxon>
        <taxon>Bacteroidota</taxon>
        <taxon>Flavobacteriia</taxon>
        <taxon>Flavobacteriales</taxon>
        <taxon>Flavobacteriaceae</taxon>
        <taxon>Ulvibacter</taxon>
    </lineage>
</organism>
<dbReference type="InterPro" id="IPR019292">
    <property type="entry name" value="McrC"/>
</dbReference>
<protein>
    <submittedName>
        <fullName evidence="1">5-methylcytosine-specific restriction endonuclease McrBC regulatory subunit McrC</fullName>
    </submittedName>
</protein>
<sequence length="490" mass="57895">MSKTINLFEFVKYSWKKSEELKDLPKKKKFSDELEKVLDHIWLERNKFIPSENLYYLSKSKKQRFIDFRKNEIVPRNWIGTIHFRGKEDEYIINLLPKIFHNENKNLNEIEINGIFTHILWWLTGSEKQNYSTVENSLEALESNLLEVMVYLFSEYTLDVFSSNSYNYYETVEEDLQTVKGYTDFNQYVNNYARGNHHIIPCVYDSFQYNNKFNQIVKYVARLLKDFTKNKITKRNLEELLFILDEVEYKTVTIEDCDQVILNPIYTEFKTILDNCKLFLSSLSVYKWKDDYSVFALLIPSEKLFENFIFSILKNNQGDQIKRVSRSRPGRSYLAKQLPDKNRFKMLSDIVLKLATNDYLIFDTKYKKIYNSNIDDDELDPIYNISQSDIYQMVSYAIASGVSNIGLIYPSLPSEDKNKELPIYEISDALSDGKLIRIFPFKVDIIHSKGLEFEVIGKLEDVFLEAKNKLIGQLHTVVETIYNFKIETTK</sequence>
<dbReference type="PANTHER" id="PTHR38733:SF1">
    <property type="entry name" value="TYPE IV METHYL-DIRECTED RESTRICTION ENZYME ECOKMCRBC"/>
    <property type="match status" value="1"/>
</dbReference>